<gene>
    <name evidence="2" type="ORF">ICC18_28705</name>
</gene>
<feature type="transmembrane region" description="Helical" evidence="1">
    <location>
        <begin position="12"/>
        <end position="32"/>
    </location>
</feature>
<dbReference type="RefSeq" id="WP_188177823.1">
    <property type="nucleotide sequence ID" value="NZ_JACVVD010000015.1"/>
</dbReference>
<dbReference type="Pfam" id="PF16935">
    <property type="entry name" value="Hol_Tox"/>
    <property type="match status" value="1"/>
</dbReference>
<organism evidence="2 3">
    <name type="scientific">Paenibacillus sedimenti</name>
    <dbReference type="NCBI Taxonomy" id="2770274"/>
    <lineage>
        <taxon>Bacteria</taxon>
        <taxon>Bacillati</taxon>
        <taxon>Bacillota</taxon>
        <taxon>Bacilli</taxon>
        <taxon>Bacillales</taxon>
        <taxon>Paenibacillaceae</taxon>
        <taxon>Paenibacillus</taxon>
    </lineage>
</organism>
<evidence type="ECO:0000256" key="1">
    <source>
        <dbReference type="SAM" id="Phobius"/>
    </source>
</evidence>
<evidence type="ECO:0000313" key="3">
    <source>
        <dbReference type="Proteomes" id="UP000650466"/>
    </source>
</evidence>
<comment type="caution">
    <text evidence="2">The sequence shown here is derived from an EMBL/GenBank/DDBJ whole genome shotgun (WGS) entry which is preliminary data.</text>
</comment>
<evidence type="ECO:0008006" key="4">
    <source>
        <dbReference type="Google" id="ProtNLM"/>
    </source>
</evidence>
<dbReference type="Proteomes" id="UP000650466">
    <property type="component" value="Unassembled WGS sequence"/>
</dbReference>
<keyword evidence="1" id="KW-0472">Membrane</keyword>
<proteinExistence type="predicted"/>
<keyword evidence="1" id="KW-1133">Transmembrane helix</keyword>
<keyword evidence="3" id="KW-1185">Reference proteome</keyword>
<sequence length="46" mass="5397">MKHQEPQELLKLLLQFGSFLLALLTFIALIVVKIPNKSTYRRQTVR</sequence>
<dbReference type="AlphaFoldDB" id="A0A926KXG7"/>
<accession>A0A926KXG7</accession>
<dbReference type="EMBL" id="JACVVD010000015">
    <property type="protein sequence ID" value="MBD0384038.1"/>
    <property type="molecule type" value="Genomic_DNA"/>
</dbReference>
<protein>
    <recommendedName>
        <fullName evidence="4">Holin-like toxin</fullName>
    </recommendedName>
</protein>
<keyword evidence="1" id="KW-0812">Transmembrane</keyword>
<name>A0A926KXG7_9BACL</name>
<dbReference type="InterPro" id="IPR031616">
    <property type="entry name" value="BsrE-like"/>
</dbReference>
<evidence type="ECO:0000313" key="2">
    <source>
        <dbReference type="EMBL" id="MBD0384038.1"/>
    </source>
</evidence>
<reference evidence="2" key="1">
    <citation type="submission" date="2020-09" db="EMBL/GenBank/DDBJ databases">
        <title>Draft Genome Sequence of Paenibacillus sp. WST5.</title>
        <authorList>
            <person name="Bao Z."/>
        </authorList>
    </citation>
    <scope>NUCLEOTIDE SEQUENCE</scope>
    <source>
        <strain evidence="2">WST5</strain>
    </source>
</reference>